<reference evidence="1 2" key="1">
    <citation type="submission" date="2020-08" db="EMBL/GenBank/DDBJ databases">
        <title>Genomic Encyclopedia of Type Strains, Phase III (KMG-III): the genomes of soil and plant-associated and newly described type strains.</title>
        <authorList>
            <person name="Whitman W."/>
        </authorList>
    </citation>
    <scope>NUCLEOTIDE SEQUENCE [LARGE SCALE GENOMIC DNA]</scope>
    <source>
        <strain evidence="1 2">CECT 8572</strain>
    </source>
</reference>
<evidence type="ECO:0000313" key="1">
    <source>
        <dbReference type="EMBL" id="MBB3713399.1"/>
    </source>
</evidence>
<protein>
    <submittedName>
        <fullName evidence="1">Uncharacterized protein</fullName>
    </submittedName>
</protein>
<evidence type="ECO:0000313" key="2">
    <source>
        <dbReference type="Proteomes" id="UP000576152"/>
    </source>
</evidence>
<dbReference type="RefSeq" id="WP_183474879.1">
    <property type="nucleotide sequence ID" value="NZ_JACIBX010000014.1"/>
</dbReference>
<keyword evidence="2" id="KW-1185">Reference proteome</keyword>
<dbReference type="EMBL" id="JACIBX010000014">
    <property type="protein sequence ID" value="MBB3713399.1"/>
    <property type="molecule type" value="Genomic_DNA"/>
</dbReference>
<sequence length="136" mass="15025">MTEVTISSQAETFCPDFARQQIEDAIDAASWPDDSCQQHVSGDSIAMLVRTIDLQLLNRGVQPNNLEGTLVTYRPATPERETDDEYFGLRFDFRRAVDGWVLSSVEQVQCAGGMPMQCEIDLTPEALADTTQGHAA</sequence>
<gene>
    <name evidence="1" type="ORF">FHS00_003003</name>
</gene>
<organism evidence="1 2">
    <name type="scientific">Limimaricola variabilis</name>
    <dbReference type="NCBI Taxonomy" id="1492771"/>
    <lineage>
        <taxon>Bacteria</taxon>
        <taxon>Pseudomonadati</taxon>
        <taxon>Pseudomonadota</taxon>
        <taxon>Alphaproteobacteria</taxon>
        <taxon>Rhodobacterales</taxon>
        <taxon>Paracoccaceae</taxon>
        <taxon>Limimaricola</taxon>
    </lineage>
</organism>
<name>A0ABR6HSR6_9RHOB</name>
<proteinExistence type="predicted"/>
<dbReference type="Proteomes" id="UP000576152">
    <property type="component" value="Unassembled WGS sequence"/>
</dbReference>
<accession>A0ABR6HSR6</accession>
<comment type="caution">
    <text evidence="1">The sequence shown here is derived from an EMBL/GenBank/DDBJ whole genome shotgun (WGS) entry which is preliminary data.</text>
</comment>